<reference evidence="1 2" key="1">
    <citation type="journal article" date="2020" name="ISME J.">
        <title>Comparative genomics reveals insights into cyanobacterial evolution and habitat adaptation.</title>
        <authorList>
            <person name="Chen M.Y."/>
            <person name="Teng W.K."/>
            <person name="Zhao L."/>
            <person name="Hu C.X."/>
            <person name="Zhou Y.K."/>
            <person name="Han B.P."/>
            <person name="Song L.R."/>
            <person name="Shu W.S."/>
        </authorList>
    </citation>
    <scope>NUCLEOTIDE SEQUENCE [LARGE SCALE GENOMIC DNA]</scope>
    <source>
        <strain evidence="1 2">FACHB-248</strain>
    </source>
</reference>
<keyword evidence="2" id="KW-1185">Reference proteome</keyword>
<proteinExistence type="predicted"/>
<dbReference type="Proteomes" id="UP000660380">
    <property type="component" value="Unassembled WGS sequence"/>
</dbReference>
<protein>
    <submittedName>
        <fullName evidence="1">Uncharacterized protein</fullName>
    </submittedName>
</protein>
<gene>
    <name evidence="1" type="ORF">H6G81_18575</name>
</gene>
<sequence length="88" mass="10216">MCEGYNKKREEINRCCDRTPAPTDKNSRFFDIMRTTYVAQASHRTYQIYFIIGDNADINTVKAIAPVIPIPQKPLEHLISERSSQVLW</sequence>
<dbReference type="RefSeq" id="WP_029633895.1">
    <property type="nucleotide sequence ID" value="NZ_JACJTA010000041.1"/>
</dbReference>
<name>A0ABR8GSQ2_9CYAN</name>
<evidence type="ECO:0000313" key="2">
    <source>
        <dbReference type="Proteomes" id="UP000660380"/>
    </source>
</evidence>
<comment type="caution">
    <text evidence="1">The sequence shown here is derived from an EMBL/GenBank/DDBJ whole genome shotgun (WGS) entry which is preliminary data.</text>
</comment>
<dbReference type="EMBL" id="JACJTA010000041">
    <property type="protein sequence ID" value="MBD2606480.1"/>
    <property type="molecule type" value="Genomic_DNA"/>
</dbReference>
<accession>A0ABR8GSQ2</accession>
<organism evidence="1 2">
    <name type="scientific">Scytonema hofmannii FACHB-248</name>
    <dbReference type="NCBI Taxonomy" id="1842502"/>
    <lineage>
        <taxon>Bacteria</taxon>
        <taxon>Bacillati</taxon>
        <taxon>Cyanobacteriota</taxon>
        <taxon>Cyanophyceae</taxon>
        <taxon>Nostocales</taxon>
        <taxon>Scytonemataceae</taxon>
        <taxon>Scytonema</taxon>
    </lineage>
</organism>
<evidence type="ECO:0000313" key="1">
    <source>
        <dbReference type="EMBL" id="MBD2606480.1"/>
    </source>
</evidence>